<protein>
    <submittedName>
        <fullName evidence="1">Uncharacterized protein</fullName>
    </submittedName>
</protein>
<evidence type="ECO:0000313" key="2">
    <source>
        <dbReference type="Proteomes" id="UP001145114"/>
    </source>
</evidence>
<proteinExistence type="predicted"/>
<gene>
    <name evidence="1" type="ORF">EV182_002741</name>
</gene>
<dbReference type="EMBL" id="JAMZIH010000607">
    <property type="protein sequence ID" value="KAJ1679094.1"/>
    <property type="molecule type" value="Genomic_DNA"/>
</dbReference>
<dbReference type="Proteomes" id="UP001145114">
    <property type="component" value="Unassembled WGS sequence"/>
</dbReference>
<keyword evidence="2" id="KW-1185">Reference proteome</keyword>
<organism evidence="1 2">
    <name type="scientific">Spiromyces aspiralis</name>
    <dbReference type="NCBI Taxonomy" id="68401"/>
    <lineage>
        <taxon>Eukaryota</taxon>
        <taxon>Fungi</taxon>
        <taxon>Fungi incertae sedis</taxon>
        <taxon>Zoopagomycota</taxon>
        <taxon>Kickxellomycotina</taxon>
        <taxon>Kickxellomycetes</taxon>
        <taxon>Kickxellales</taxon>
        <taxon>Kickxellaceae</taxon>
        <taxon>Spiromyces</taxon>
    </lineage>
</organism>
<name>A0ACC1HRC6_9FUNG</name>
<reference evidence="1" key="1">
    <citation type="submission" date="2022-06" db="EMBL/GenBank/DDBJ databases">
        <title>Phylogenomic reconstructions and comparative analyses of Kickxellomycotina fungi.</title>
        <authorList>
            <person name="Reynolds N.K."/>
            <person name="Stajich J.E."/>
            <person name="Barry K."/>
            <person name="Grigoriev I.V."/>
            <person name="Crous P."/>
            <person name="Smith M.E."/>
        </authorList>
    </citation>
    <scope>NUCLEOTIDE SEQUENCE</scope>
    <source>
        <strain evidence="1">RSA 2271</strain>
    </source>
</reference>
<sequence length="88" mass="9787">MAQGQKLKKKTTLVSNVSNKPKRGKVAKPKNPKVSKAHDLKRKLTANMTKSLEQTMAVKASAVGKLTIMKQASIKGKELEKQKKPRKY</sequence>
<comment type="caution">
    <text evidence="1">The sequence shown here is derived from an EMBL/GenBank/DDBJ whole genome shotgun (WGS) entry which is preliminary data.</text>
</comment>
<evidence type="ECO:0000313" key="1">
    <source>
        <dbReference type="EMBL" id="KAJ1679094.1"/>
    </source>
</evidence>
<accession>A0ACC1HRC6</accession>